<dbReference type="CDD" id="cd06828">
    <property type="entry name" value="PLPDE_III_DapDC"/>
    <property type="match status" value="1"/>
</dbReference>
<feature type="binding site" evidence="5">
    <location>
        <position position="339"/>
    </location>
    <ligand>
        <name>substrate</name>
    </ligand>
</feature>
<dbReference type="InterPro" id="IPR002986">
    <property type="entry name" value="DAP_deCOOHase_LysA"/>
</dbReference>
<dbReference type="Gene3D" id="2.40.37.10">
    <property type="entry name" value="Lyase, Ornithine Decarboxylase, Chain A, domain 1"/>
    <property type="match status" value="1"/>
</dbReference>
<name>D5SXN8_PLAL2</name>
<feature type="binding site" evidence="5">
    <location>
        <position position="299"/>
    </location>
    <ligand>
        <name>substrate</name>
    </ligand>
</feature>
<feature type="binding site" evidence="5">
    <location>
        <position position="403"/>
    </location>
    <ligand>
        <name>substrate</name>
    </ligand>
</feature>
<dbReference type="InterPro" id="IPR009006">
    <property type="entry name" value="Ala_racemase/Decarboxylase_C"/>
</dbReference>
<feature type="binding site" evidence="5">
    <location>
        <position position="335"/>
    </location>
    <ligand>
        <name>substrate</name>
    </ligand>
</feature>
<dbReference type="PANTHER" id="PTHR43727">
    <property type="entry name" value="DIAMINOPIMELATE DECARBOXYLASE"/>
    <property type="match status" value="1"/>
</dbReference>
<dbReference type="AlphaFoldDB" id="D5SXN8"/>
<organism evidence="10 11">
    <name type="scientific">Planctopirus limnophila (strain ATCC 43296 / DSM 3776 / IFAM 1008 / Mu 290)</name>
    <name type="common">Planctomyces limnophilus</name>
    <dbReference type="NCBI Taxonomy" id="521674"/>
    <lineage>
        <taxon>Bacteria</taxon>
        <taxon>Pseudomonadati</taxon>
        <taxon>Planctomycetota</taxon>
        <taxon>Planctomycetia</taxon>
        <taxon>Planctomycetales</taxon>
        <taxon>Planctomycetaceae</taxon>
        <taxon>Planctopirus</taxon>
    </lineage>
</organism>
<comment type="pathway">
    <text evidence="5 8">Amino-acid biosynthesis; L-lysine biosynthesis via DAP pathway; L-lysine from DL-2,6-diaminopimelate: step 1/1.</text>
</comment>
<comment type="catalytic activity">
    <reaction evidence="5 8">
        <text>meso-2,6-diaminopimelate + H(+) = L-lysine + CO2</text>
        <dbReference type="Rhea" id="RHEA:15101"/>
        <dbReference type="ChEBI" id="CHEBI:15378"/>
        <dbReference type="ChEBI" id="CHEBI:16526"/>
        <dbReference type="ChEBI" id="CHEBI:32551"/>
        <dbReference type="ChEBI" id="CHEBI:57791"/>
        <dbReference type="EC" id="4.1.1.20"/>
    </reaction>
</comment>
<dbReference type="InterPro" id="IPR000183">
    <property type="entry name" value="Orn/DAP/Arg_de-COase"/>
</dbReference>
<dbReference type="InterPro" id="IPR029066">
    <property type="entry name" value="PLP-binding_barrel"/>
</dbReference>
<dbReference type="PRINTS" id="PR01179">
    <property type="entry name" value="ODADCRBXLASE"/>
</dbReference>
<comment type="function">
    <text evidence="5">Specifically catalyzes the decarboxylation of meso-diaminopimelate (meso-DAP) to L-lysine.</text>
</comment>
<reference evidence="10 11" key="1">
    <citation type="journal article" date="2010" name="Stand. Genomic Sci.">
        <title>Complete genome sequence of Planctomyces limnophilus type strain (Mu 290).</title>
        <authorList>
            <person name="Labutti K."/>
            <person name="Sikorski J."/>
            <person name="Schneider S."/>
            <person name="Nolan M."/>
            <person name="Lucas S."/>
            <person name="Glavina Del Rio T."/>
            <person name="Tice H."/>
            <person name="Cheng J.F."/>
            <person name="Goodwin L."/>
            <person name="Pitluck S."/>
            <person name="Liolios K."/>
            <person name="Ivanova N."/>
            <person name="Mavromatis K."/>
            <person name="Mikhailova N."/>
            <person name="Pati A."/>
            <person name="Chen A."/>
            <person name="Palaniappan K."/>
            <person name="Land M."/>
            <person name="Hauser L."/>
            <person name="Chang Y.J."/>
            <person name="Jeffries C.D."/>
            <person name="Tindall B.J."/>
            <person name="Rohde M."/>
            <person name="Goker M."/>
            <person name="Woyke T."/>
            <person name="Bristow J."/>
            <person name="Eisen J.A."/>
            <person name="Markowitz V."/>
            <person name="Hugenholtz P."/>
            <person name="Kyrpides N.C."/>
            <person name="Klenk H.P."/>
            <person name="Lapidus A."/>
        </authorList>
    </citation>
    <scope>NUCLEOTIDE SEQUENCE [LARGE SCALE GENOMIC DNA]</scope>
    <source>
        <strain evidence="11">ATCC 43296 / DSM 3776 / IFAM 1008 / 290</strain>
    </source>
</reference>
<feature type="binding site" evidence="5">
    <location>
        <position position="262"/>
    </location>
    <ligand>
        <name>pyridoxal 5'-phosphate</name>
        <dbReference type="ChEBI" id="CHEBI:597326"/>
    </ligand>
</feature>
<dbReference type="EMBL" id="CP001744">
    <property type="protein sequence ID" value="ADG67605.1"/>
    <property type="molecule type" value="Genomic_DNA"/>
</dbReference>
<dbReference type="GO" id="GO:0008836">
    <property type="term" value="F:diaminopimelate decarboxylase activity"/>
    <property type="evidence" value="ECO:0007669"/>
    <property type="project" value="UniProtKB-UniRule"/>
</dbReference>
<evidence type="ECO:0000313" key="11">
    <source>
        <dbReference type="Proteomes" id="UP000002220"/>
    </source>
</evidence>
<sequence>MNDVRLTGEYVHRLTPPSISDVVMNPFQYRDGELFCEEIPVSRIARDFGTPCWIYSKAMLLHQLGQIQQAFAAVNPVICFSVKANSNLGILKVMRDAGSSFDVVSGGELYRVKKAGADTAKVVFAGVGKTDAEIQLALENQILMFDVESEPELDAIAAVAEKMGVIAPVALRLNPDIDAKTHAKTTTGKKGNKFGMDIERVFELADKVLKTPRLKLVGIHMHLGSPILTTEPYELAGQKAIEVTRDLRARGHEIGWVNLGGGFGISYRGSEGLPASEYAKVIVPAVQEMGVQLALEPGRFITGNAGILVSEVVYTKREGGKLFVIQDAAMNDLMRPAMYDAFHKIWPVKAAAEPANYEGKIEGCEACDVVGPVCESGDYFAKGRYLPPVQRGDLISIFSAGAYGTSMSSNYNSRPRAVELLVDQGHVQVVRRRETYDDLIAAEMDVE</sequence>
<comment type="similarity">
    <text evidence="5">Belongs to the Orn/Lys/Arg decarboxylase class-II family. LysA subfamily.</text>
</comment>
<feature type="binding site" evidence="5">
    <location>
        <position position="403"/>
    </location>
    <ligand>
        <name>pyridoxal 5'-phosphate</name>
        <dbReference type="ChEBI" id="CHEBI:597326"/>
    </ligand>
</feature>
<comment type="cofactor">
    <cofactor evidence="1 5 7 8">
        <name>pyridoxal 5'-phosphate</name>
        <dbReference type="ChEBI" id="CHEBI:597326"/>
    </cofactor>
</comment>
<dbReference type="InterPro" id="IPR022644">
    <property type="entry name" value="De-COase2_N"/>
</dbReference>
<dbReference type="FunFam" id="3.20.20.10:FF:000003">
    <property type="entry name" value="Diaminopimelate decarboxylase"/>
    <property type="match status" value="1"/>
</dbReference>
<feature type="domain" description="Orn/DAP/Arg decarboxylase 2 N-terminal" evidence="9">
    <location>
        <begin position="62"/>
        <end position="302"/>
    </location>
</feature>
<dbReference type="GO" id="GO:0009089">
    <property type="term" value="P:lysine biosynthetic process via diaminopimelate"/>
    <property type="evidence" value="ECO:0007669"/>
    <property type="project" value="UniProtKB-UniRule"/>
</dbReference>
<evidence type="ECO:0000256" key="4">
    <source>
        <dbReference type="ARBA" id="ARBA00023239"/>
    </source>
</evidence>
<evidence type="ECO:0000256" key="7">
    <source>
        <dbReference type="PIRSR" id="PIRSR600183-50"/>
    </source>
</evidence>
<feature type="active site" description="Proton donor" evidence="7">
    <location>
        <position position="374"/>
    </location>
</feature>
<dbReference type="SUPFAM" id="SSF50621">
    <property type="entry name" value="Alanine racemase C-terminal domain-like"/>
    <property type="match status" value="1"/>
</dbReference>
<feature type="binding site" evidence="5">
    <location>
        <position position="375"/>
    </location>
    <ligand>
        <name>substrate</name>
    </ligand>
</feature>
<evidence type="ECO:0000256" key="5">
    <source>
        <dbReference type="HAMAP-Rule" id="MF_02120"/>
    </source>
</evidence>
<dbReference type="PRINTS" id="PR01181">
    <property type="entry name" value="DAPDCRBXLASE"/>
</dbReference>
<keyword evidence="11" id="KW-1185">Reference proteome</keyword>
<accession>D5SXN8</accession>
<keyword evidence="5" id="KW-0028">Amino-acid biosynthesis</keyword>
<dbReference type="RefSeq" id="WP_013110036.1">
    <property type="nucleotide sequence ID" value="NC_014148.1"/>
</dbReference>
<keyword evidence="4 5" id="KW-0456">Lyase</keyword>
<keyword evidence="5 8" id="KW-0457">Lysine biosynthesis</keyword>
<feature type="modified residue" description="N6-(pyridoxal phosphate)lysine" evidence="5 7">
    <location>
        <position position="83"/>
    </location>
</feature>
<evidence type="ECO:0000313" key="10">
    <source>
        <dbReference type="EMBL" id="ADG67605.1"/>
    </source>
</evidence>
<dbReference type="UniPathway" id="UPA00034">
    <property type="reaction ID" value="UER00027"/>
</dbReference>
<proteinExistence type="inferred from homology"/>
<evidence type="ECO:0000259" key="9">
    <source>
        <dbReference type="Pfam" id="PF02784"/>
    </source>
</evidence>
<evidence type="ECO:0000256" key="2">
    <source>
        <dbReference type="ARBA" id="ARBA00022793"/>
    </source>
</evidence>
<gene>
    <name evidence="5" type="primary">lysA</name>
    <name evidence="10" type="ordered locus">Plim_1775</name>
</gene>
<dbReference type="Pfam" id="PF02784">
    <property type="entry name" value="Orn_Arg_deC_N"/>
    <property type="match status" value="1"/>
</dbReference>
<dbReference type="Proteomes" id="UP000002220">
    <property type="component" value="Chromosome"/>
</dbReference>
<dbReference type="Gene3D" id="3.20.20.10">
    <property type="entry name" value="Alanine racemase"/>
    <property type="match status" value="1"/>
</dbReference>
<dbReference type="SUPFAM" id="SSF51419">
    <property type="entry name" value="PLP-binding barrel"/>
    <property type="match status" value="1"/>
</dbReference>
<dbReference type="HAMAP" id="MF_02120">
    <property type="entry name" value="LysA"/>
    <property type="match status" value="1"/>
</dbReference>
<dbReference type="EC" id="4.1.1.20" evidence="5 6"/>
<dbReference type="KEGG" id="plm:Plim_1775"/>
<dbReference type="PANTHER" id="PTHR43727:SF2">
    <property type="entry name" value="GROUP IV DECARBOXYLASE"/>
    <property type="match status" value="1"/>
</dbReference>
<dbReference type="STRING" id="521674.Plim_1775"/>
<evidence type="ECO:0000256" key="1">
    <source>
        <dbReference type="ARBA" id="ARBA00001933"/>
    </source>
</evidence>
<keyword evidence="2 5" id="KW-0210">Decarboxylase</keyword>
<dbReference type="eggNOG" id="COG0019">
    <property type="taxonomic scope" value="Bacteria"/>
</dbReference>
<evidence type="ECO:0000256" key="3">
    <source>
        <dbReference type="ARBA" id="ARBA00022898"/>
    </source>
</evidence>
<protein>
    <recommendedName>
        <fullName evidence="5 6">Diaminopimelate decarboxylase</fullName>
        <shortName evidence="5">DAP decarboxylase</shortName>
        <shortName evidence="5">DAPDC</shortName>
        <ecNumber evidence="5 6">4.1.1.20</ecNumber>
    </recommendedName>
</protein>
<dbReference type="HOGENOM" id="CLU_026444_0_0_0"/>
<keyword evidence="3 5" id="KW-0663">Pyridoxal phosphate</keyword>
<dbReference type="NCBIfam" id="TIGR01048">
    <property type="entry name" value="lysA"/>
    <property type="match status" value="1"/>
</dbReference>
<evidence type="ECO:0000256" key="8">
    <source>
        <dbReference type="RuleBase" id="RU003738"/>
    </source>
</evidence>
<comment type="subunit">
    <text evidence="5">Homodimer.</text>
</comment>
<feature type="binding site" evidence="5">
    <location>
        <begin position="296"/>
        <end position="299"/>
    </location>
    <ligand>
        <name>pyridoxal 5'-phosphate</name>
        <dbReference type="ChEBI" id="CHEBI:597326"/>
    </ligand>
</feature>
<dbReference type="GO" id="GO:0030170">
    <property type="term" value="F:pyridoxal phosphate binding"/>
    <property type="evidence" value="ECO:0007669"/>
    <property type="project" value="UniProtKB-UniRule"/>
</dbReference>
<evidence type="ECO:0000256" key="6">
    <source>
        <dbReference type="NCBIfam" id="TIGR01048"/>
    </source>
</evidence>